<organism evidence="1 2">
    <name type="scientific">Parasediminibacterium paludis</name>
    <dbReference type="NCBI Taxonomy" id="908966"/>
    <lineage>
        <taxon>Bacteria</taxon>
        <taxon>Pseudomonadati</taxon>
        <taxon>Bacteroidota</taxon>
        <taxon>Chitinophagia</taxon>
        <taxon>Chitinophagales</taxon>
        <taxon>Chitinophagaceae</taxon>
        <taxon>Parasediminibacterium</taxon>
    </lineage>
</organism>
<reference evidence="2" key="1">
    <citation type="journal article" date="2019" name="Int. J. Syst. Evol. Microbiol.">
        <title>The Global Catalogue of Microorganisms (GCM) 10K type strain sequencing project: providing services to taxonomists for standard genome sequencing and annotation.</title>
        <authorList>
            <consortium name="The Broad Institute Genomics Platform"/>
            <consortium name="The Broad Institute Genome Sequencing Center for Infectious Disease"/>
            <person name="Wu L."/>
            <person name="Ma J."/>
        </authorList>
    </citation>
    <scope>NUCLEOTIDE SEQUENCE [LARGE SCALE GENOMIC DNA]</scope>
    <source>
        <strain evidence="2">CECT 8010</strain>
    </source>
</reference>
<accession>A0ABV8PYN8</accession>
<proteinExistence type="predicted"/>
<dbReference type="EMBL" id="JBHSDC010000018">
    <property type="protein sequence ID" value="MFC4232156.1"/>
    <property type="molecule type" value="Genomic_DNA"/>
</dbReference>
<keyword evidence="2" id="KW-1185">Reference proteome</keyword>
<evidence type="ECO:0000313" key="1">
    <source>
        <dbReference type="EMBL" id="MFC4232156.1"/>
    </source>
</evidence>
<gene>
    <name evidence="1" type="ORF">ACFOW1_09655</name>
</gene>
<sequence>MSQVTTTPHFQRLKRLNEVPRKLEPKYRIAELLRMTYGELNVKDGVEALAEAIGIKRKQTVIDWMKIEAGEPTQINHFVMPLVLQFFDMQSESQLFTAAHKELLNQVKA</sequence>
<comment type="caution">
    <text evidence="1">The sequence shown here is derived from an EMBL/GenBank/DDBJ whole genome shotgun (WGS) entry which is preliminary data.</text>
</comment>
<dbReference type="RefSeq" id="WP_379013902.1">
    <property type="nucleotide sequence ID" value="NZ_JBHSDC010000018.1"/>
</dbReference>
<protein>
    <recommendedName>
        <fullName evidence="3">XRE family transcriptional regulator</fullName>
    </recommendedName>
</protein>
<evidence type="ECO:0000313" key="2">
    <source>
        <dbReference type="Proteomes" id="UP001595906"/>
    </source>
</evidence>
<dbReference type="Proteomes" id="UP001595906">
    <property type="component" value="Unassembled WGS sequence"/>
</dbReference>
<name>A0ABV8PYN8_9BACT</name>
<evidence type="ECO:0008006" key="3">
    <source>
        <dbReference type="Google" id="ProtNLM"/>
    </source>
</evidence>